<dbReference type="Pfam" id="PF01885">
    <property type="entry name" value="PTS_2-RNA"/>
    <property type="match status" value="1"/>
</dbReference>
<evidence type="ECO:0000313" key="7">
    <source>
        <dbReference type="Proteomes" id="UP001185012"/>
    </source>
</evidence>
<dbReference type="GO" id="GO:0016740">
    <property type="term" value="F:transferase activity"/>
    <property type="evidence" value="ECO:0007669"/>
    <property type="project" value="UniProtKB-KW"/>
</dbReference>
<name>A0ABU1IJS1_9BACL</name>
<dbReference type="PANTHER" id="PTHR12684:SF2">
    <property type="entry name" value="TRNA 2'-PHOSPHOTRANSFERASE 1"/>
    <property type="match status" value="1"/>
</dbReference>
<dbReference type="EMBL" id="JAVDQG010000001">
    <property type="protein sequence ID" value="MDR6224628.1"/>
    <property type="molecule type" value="Genomic_DNA"/>
</dbReference>
<proteinExistence type="inferred from homology"/>
<dbReference type="HAMAP" id="MF_00299">
    <property type="entry name" value="KptA"/>
    <property type="match status" value="1"/>
</dbReference>
<dbReference type="PANTHER" id="PTHR12684">
    <property type="entry name" value="PUTATIVE PHOSPHOTRANSFERASE"/>
    <property type="match status" value="1"/>
</dbReference>
<dbReference type="InterPro" id="IPR042081">
    <property type="entry name" value="RNA_2'-PTrans_C"/>
</dbReference>
<comment type="function">
    <text evidence="4 5">Removes the 2'-phosphate from RNA via an intermediate in which the phosphate is ADP-ribosylated by NAD followed by a presumed transesterification to release the RNA and generate ADP-ribose 1''-2''-cyclic phosphate (APPR&gt;P). May function as an ADP-ribosylase.</text>
</comment>
<dbReference type="EC" id="2.7.1.-" evidence="5"/>
<dbReference type="Gene3D" id="3.20.170.30">
    <property type="match status" value="1"/>
</dbReference>
<organism evidence="6 7">
    <name type="scientific">Desmospora profundinema</name>
    <dbReference type="NCBI Taxonomy" id="1571184"/>
    <lineage>
        <taxon>Bacteria</taxon>
        <taxon>Bacillati</taxon>
        <taxon>Bacillota</taxon>
        <taxon>Bacilli</taxon>
        <taxon>Bacillales</taxon>
        <taxon>Thermoactinomycetaceae</taxon>
        <taxon>Desmospora</taxon>
    </lineage>
</organism>
<sequence length="184" mass="21126">MKNGEKRISRFLSLVLRHRPERIGIRLDEGGWVAVEELLQTCRQHGVPLDRATLEHLVETNDKRRFSFSEDGSRIRANQGHSIPVDLGLEPLKPPKWLYHGTGRKFLSSIEKQGLVKRSRHHVHLSGDPKTAFRVGQRHGKAVVFRVRAGEMDHDGYRFYRSANGVWLTDSVPVEYLVKEDDVT</sequence>
<keyword evidence="3 5" id="KW-0520">NAD</keyword>
<keyword evidence="7" id="KW-1185">Reference proteome</keyword>
<dbReference type="SUPFAM" id="SSF56399">
    <property type="entry name" value="ADP-ribosylation"/>
    <property type="match status" value="1"/>
</dbReference>
<evidence type="ECO:0000256" key="5">
    <source>
        <dbReference type="HAMAP-Rule" id="MF_00299"/>
    </source>
</evidence>
<evidence type="ECO:0000256" key="3">
    <source>
        <dbReference type="ARBA" id="ARBA00023027"/>
    </source>
</evidence>
<comment type="similarity">
    <text evidence="1 5">Belongs to the KptA/TPT1 family.</text>
</comment>
<gene>
    <name evidence="5" type="primary">kptA</name>
    <name evidence="6" type="ORF">JOE21_000616</name>
</gene>
<evidence type="ECO:0000256" key="4">
    <source>
        <dbReference type="ARBA" id="ARBA00025212"/>
    </source>
</evidence>
<dbReference type="InterPro" id="IPR002745">
    <property type="entry name" value="Ptrans_KptA/Tpt1"/>
</dbReference>
<evidence type="ECO:0000256" key="1">
    <source>
        <dbReference type="ARBA" id="ARBA00009836"/>
    </source>
</evidence>
<dbReference type="InterPro" id="IPR042080">
    <property type="entry name" value="RNA_2'-PTrans_N"/>
</dbReference>
<dbReference type="Proteomes" id="UP001185012">
    <property type="component" value="Unassembled WGS sequence"/>
</dbReference>
<accession>A0ABU1IJS1</accession>
<dbReference type="InterPro" id="IPR022928">
    <property type="entry name" value="RNA_2'-PTrans_KptA"/>
</dbReference>
<reference evidence="6 7" key="1">
    <citation type="submission" date="2023-07" db="EMBL/GenBank/DDBJ databases">
        <title>Genomic Encyclopedia of Type Strains, Phase IV (KMG-IV): sequencing the most valuable type-strain genomes for metagenomic binning, comparative biology and taxonomic classification.</title>
        <authorList>
            <person name="Goeker M."/>
        </authorList>
    </citation>
    <scope>NUCLEOTIDE SEQUENCE [LARGE SCALE GENOMIC DNA]</scope>
    <source>
        <strain evidence="6 7">DSM 45903</strain>
    </source>
</reference>
<protein>
    <recommendedName>
        <fullName evidence="5">Probable RNA 2'-phosphotransferase</fullName>
        <ecNumber evidence="5">2.7.1.-</ecNumber>
    </recommendedName>
</protein>
<dbReference type="Gene3D" id="1.10.10.970">
    <property type="entry name" value="RNA 2'-phosphotransferase, Tpt1/KptA family, N-terminal domain"/>
    <property type="match status" value="1"/>
</dbReference>
<evidence type="ECO:0000313" key="6">
    <source>
        <dbReference type="EMBL" id="MDR6224628.1"/>
    </source>
</evidence>
<evidence type="ECO:0000256" key="2">
    <source>
        <dbReference type="ARBA" id="ARBA00022679"/>
    </source>
</evidence>
<dbReference type="NCBIfam" id="NF002014">
    <property type="entry name" value="PRK00819.1-4"/>
    <property type="match status" value="1"/>
</dbReference>
<comment type="caution">
    <text evidence="6">The sequence shown here is derived from an EMBL/GenBank/DDBJ whole genome shotgun (WGS) entry which is preliminary data.</text>
</comment>
<dbReference type="RefSeq" id="WP_309862108.1">
    <property type="nucleotide sequence ID" value="NZ_JAVDQG010000001.1"/>
</dbReference>
<keyword evidence="2 5" id="KW-0808">Transferase</keyword>